<evidence type="ECO:0000313" key="4">
    <source>
        <dbReference type="Proteomes" id="UP000299102"/>
    </source>
</evidence>
<dbReference type="AlphaFoldDB" id="A0A4C1ZYH6"/>
<protein>
    <submittedName>
        <fullName evidence="3">Uncharacterized protein</fullName>
    </submittedName>
</protein>
<evidence type="ECO:0000256" key="2">
    <source>
        <dbReference type="SAM" id="SignalP"/>
    </source>
</evidence>
<gene>
    <name evidence="3" type="ORF">EVAR_56690_1</name>
</gene>
<evidence type="ECO:0000256" key="1">
    <source>
        <dbReference type="SAM" id="MobiDB-lite"/>
    </source>
</evidence>
<name>A0A4C1ZYH6_EUMVA</name>
<feature type="signal peptide" evidence="2">
    <location>
        <begin position="1"/>
        <end position="22"/>
    </location>
</feature>
<feature type="chain" id="PRO_5020026549" evidence="2">
    <location>
        <begin position="23"/>
        <end position="138"/>
    </location>
</feature>
<sequence length="138" mass="14811">MASVTPYFLLLISVSFFKLISSSTVYHEGDQYEADPSYARATMTNATARAGGHARDFYRGAVMMQSYCVLMESVFNVVKQTTPLHLVGSVDGLSRRVPDALRRAAGASRRRTGAAARALGAPPPACGGAPPDPTQQRF</sequence>
<feature type="region of interest" description="Disordered" evidence="1">
    <location>
        <begin position="103"/>
        <end position="138"/>
    </location>
</feature>
<evidence type="ECO:0000313" key="3">
    <source>
        <dbReference type="EMBL" id="GBP93881.1"/>
    </source>
</evidence>
<accession>A0A4C1ZYH6</accession>
<reference evidence="3 4" key="1">
    <citation type="journal article" date="2019" name="Commun. Biol.">
        <title>The bagworm genome reveals a unique fibroin gene that provides high tensile strength.</title>
        <authorList>
            <person name="Kono N."/>
            <person name="Nakamura H."/>
            <person name="Ohtoshi R."/>
            <person name="Tomita M."/>
            <person name="Numata K."/>
            <person name="Arakawa K."/>
        </authorList>
    </citation>
    <scope>NUCLEOTIDE SEQUENCE [LARGE SCALE GENOMIC DNA]</scope>
</reference>
<dbReference type="EMBL" id="BGZK01002431">
    <property type="protein sequence ID" value="GBP93881.1"/>
    <property type="molecule type" value="Genomic_DNA"/>
</dbReference>
<organism evidence="3 4">
    <name type="scientific">Eumeta variegata</name>
    <name type="common">Bagworm moth</name>
    <name type="synonym">Eumeta japonica</name>
    <dbReference type="NCBI Taxonomy" id="151549"/>
    <lineage>
        <taxon>Eukaryota</taxon>
        <taxon>Metazoa</taxon>
        <taxon>Ecdysozoa</taxon>
        <taxon>Arthropoda</taxon>
        <taxon>Hexapoda</taxon>
        <taxon>Insecta</taxon>
        <taxon>Pterygota</taxon>
        <taxon>Neoptera</taxon>
        <taxon>Endopterygota</taxon>
        <taxon>Lepidoptera</taxon>
        <taxon>Glossata</taxon>
        <taxon>Ditrysia</taxon>
        <taxon>Tineoidea</taxon>
        <taxon>Psychidae</taxon>
        <taxon>Oiketicinae</taxon>
        <taxon>Eumeta</taxon>
    </lineage>
</organism>
<feature type="compositionally biased region" description="Pro residues" evidence="1">
    <location>
        <begin position="121"/>
        <end position="138"/>
    </location>
</feature>
<keyword evidence="2" id="KW-0732">Signal</keyword>
<proteinExistence type="predicted"/>
<keyword evidence="4" id="KW-1185">Reference proteome</keyword>
<feature type="compositionally biased region" description="Low complexity" evidence="1">
    <location>
        <begin position="103"/>
        <end position="120"/>
    </location>
</feature>
<dbReference type="Proteomes" id="UP000299102">
    <property type="component" value="Unassembled WGS sequence"/>
</dbReference>
<comment type="caution">
    <text evidence="3">The sequence shown here is derived from an EMBL/GenBank/DDBJ whole genome shotgun (WGS) entry which is preliminary data.</text>
</comment>